<accession>A0ABQ7UPP4</accession>
<reference evidence="1 2" key="1">
    <citation type="journal article" date="2021" name="bioRxiv">
        <title>Chromosome-scale and haplotype-resolved genome assembly of a tetraploid potato cultivar.</title>
        <authorList>
            <person name="Sun H."/>
            <person name="Jiao W.-B."/>
            <person name="Krause K."/>
            <person name="Campoy J.A."/>
            <person name="Goel M."/>
            <person name="Folz-Donahue K."/>
            <person name="Kukat C."/>
            <person name="Huettel B."/>
            <person name="Schneeberger K."/>
        </authorList>
    </citation>
    <scope>NUCLEOTIDE SEQUENCE [LARGE SCALE GENOMIC DNA]</scope>
    <source>
        <strain evidence="1">SolTubOtavaFocal</strain>
        <tissue evidence="1">Leaves</tissue>
    </source>
</reference>
<organism evidence="1 2">
    <name type="scientific">Solanum tuberosum</name>
    <name type="common">Potato</name>
    <dbReference type="NCBI Taxonomy" id="4113"/>
    <lineage>
        <taxon>Eukaryota</taxon>
        <taxon>Viridiplantae</taxon>
        <taxon>Streptophyta</taxon>
        <taxon>Embryophyta</taxon>
        <taxon>Tracheophyta</taxon>
        <taxon>Spermatophyta</taxon>
        <taxon>Magnoliopsida</taxon>
        <taxon>eudicotyledons</taxon>
        <taxon>Gunneridae</taxon>
        <taxon>Pentapetalae</taxon>
        <taxon>asterids</taxon>
        <taxon>lamiids</taxon>
        <taxon>Solanales</taxon>
        <taxon>Solanaceae</taxon>
        <taxon>Solanoideae</taxon>
        <taxon>Solaneae</taxon>
        <taxon>Solanum</taxon>
    </lineage>
</organism>
<dbReference type="Proteomes" id="UP000826656">
    <property type="component" value="Unassembled WGS sequence"/>
</dbReference>
<evidence type="ECO:0000313" key="1">
    <source>
        <dbReference type="EMBL" id="KAH0753811.1"/>
    </source>
</evidence>
<protein>
    <submittedName>
        <fullName evidence="1">Uncharacterized protein</fullName>
    </submittedName>
</protein>
<gene>
    <name evidence="1" type="ORF">KY290_024081</name>
</gene>
<comment type="caution">
    <text evidence="1">The sequence shown here is derived from an EMBL/GenBank/DDBJ whole genome shotgun (WGS) entry which is preliminary data.</text>
</comment>
<evidence type="ECO:0000313" key="2">
    <source>
        <dbReference type="Proteomes" id="UP000826656"/>
    </source>
</evidence>
<proteinExistence type="predicted"/>
<keyword evidence="2" id="KW-1185">Reference proteome</keyword>
<name>A0ABQ7UPP4_SOLTU</name>
<dbReference type="EMBL" id="JAIVGD010000018">
    <property type="protein sequence ID" value="KAH0753811.1"/>
    <property type="molecule type" value="Genomic_DNA"/>
</dbReference>
<sequence>MKGELCYVTANNEINLYEGMEMSLRHSVSINLGPDRSFTSASKLLPCVNSDAVAIQTCSNIGNESLDALGLTQLEDQHIAFNKVVSNG</sequence>